<accession>A0A9W7L7J9</accession>
<protein>
    <submittedName>
        <fullName evidence="2">Uncharacterized protein</fullName>
    </submittedName>
</protein>
<keyword evidence="1" id="KW-0812">Transmembrane</keyword>
<feature type="transmembrane region" description="Helical" evidence="1">
    <location>
        <begin position="75"/>
        <end position="96"/>
    </location>
</feature>
<dbReference type="AlphaFoldDB" id="A0A9W7L7J9"/>
<evidence type="ECO:0000256" key="1">
    <source>
        <dbReference type="SAM" id="Phobius"/>
    </source>
</evidence>
<keyword evidence="1" id="KW-0472">Membrane</keyword>
<gene>
    <name evidence="2" type="ORF">TrCOL_g10777</name>
</gene>
<feature type="transmembrane region" description="Helical" evidence="1">
    <location>
        <begin position="126"/>
        <end position="145"/>
    </location>
</feature>
<evidence type="ECO:0000313" key="2">
    <source>
        <dbReference type="EMBL" id="GMI35797.1"/>
    </source>
</evidence>
<organism evidence="2 3">
    <name type="scientific">Triparma columacea</name>
    <dbReference type="NCBI Taxonomy" id="722753"/>
    <lineage>
        <taxon>Eukaryota</taxon>
        <taxon>Sar</taxon>
        <taxon>Stramenopiles</taxon>
        <taxon>Ochrophyta</taxon>
        <taxon>Bolidophyceae</taxon>
        <taxon>Parmales</taxon>
        <taxon>Triparmaceae</taxon>
        <taxon>Triparma</taxon>
    </lineage>
</organism>
<evidence type="ECO:0000313" key="3">
    <source>
        <dbReference type="Proteomes" id="UP001165065"/>
    </source>
</evidence>
<name>A0A9W7L7J9_9STRA</name>
<dbReference type="EMBL" id="BRYA01000926">
    <property type="protein sequence ID" value="GMI35797.1"/>
    <property type="molecule type" value="Genomic_DNA"/>
</dbReference>
<dbReference type="Proteomes" id="UP001165065">
    <property type="component" value="Unassembled WGS sequence"/>
</dbReference>
<sequence length="175" mass="19878">MSFRQHIANPALKGLNRKMYKEYAALVLNADNVLLSFQRNALISSICGVGVISYRSQSHLARRDVDDKNDKFKPVTGICLIGLGLYFFSFGTMQYYNTLSMLARTFGNPRSTPSKKFLTSDLSRRFMMNGLVPSLLYTLSISALFHPSTRRVLCNLTPKIVTHEDLEDCEEKKRL</sequence>
<proteinExistence type="predicted"/>
<dbReference type="OrthoDB" id="196345at2759"/>
<keyword evidence="1" id="KW-1133">Transmembrane helix</keyword>
<keyword evidence="3" id="KW-1185">Reference proteome</keyword>
<comment type="caution">
    <text evidence="2">The sequence shown here is derived from an EMBL/GenBank/DDBJ whole genome shotgun (WGS) entry which is preliminary data.</text>
</comment>
<reference evidence="3" key="1">
    <citation type="journal article" date="2023" name="Commun. Biol.">
        <title>Genome analysis of Parmales, the sister group of diatoms, reveals the evolutionary specialization of diatoms from phago-mixotrophs to photoautotrophs.</title>
        <authorList>
            <person name="Ban H."/>
            <person name="Sato S."/>
            <person name="Yoshikawa S."/>
            <person name="Yamada K."/>
            <person name="Nakamura Y."/>
            <person name="Ichinomiya M."/>
            <person name="Sato N."/>
            <person name="Blanc-Mathieu R."/>
            <person name="Endo H."/>
            <person name="Kuwata A."/>
            <person name="Ogata H."/>
        </authorList>
    </citation>
    <scope>NUCLEOTIDE SEQUENCE [LARGE SCALE GENOMIC DNA]</scope>
</reference>